<evidence type="ECO:0000256" key="3">
    <source>
        <dbReference type="ARBA" id="ARBA00006743"/>
    </source>
</evidence>
<organism evidence="10 11">
    <name type="scientific">Desulfatibacillum alkenivorans DSM 16219</name>
    <dbReference type="NCBI Taxonomy" id="1121393"/>
    <lineage>
        <taxon>Bacteria</taxon>
        <taxon>Pseudomonadati</taxon>
        <taxon>Thermodesulfobacteriota</taxon>
        <taxon>Desulfobacteria</taxon>
        <taxon>Desulfobacterales</taxon>
        <taxon>Desulfatibacillaceae</taxon>
        <taxon>Desulfatibacillum</taxon>
    </lineage>
</organism>
<keyword evidence="6 9" id="KW-0560">Oxidoreductase</keyword>
<proteinExistence type="inferred from homology"/>
<dbReference type="RefSeq" id="WP_073475572.1">
    <property type="nucleotide sequence ID" value="NZ_FQZU01000010.1"/>
</dbReference>
<evidence type="ECO:0000256" key="8">
    <source>
        <dbReference type="ARBA" id="ARBA00048628"/>
    </source>
</evidence>
<evidence type="ECO:0000256" key="9">
    <source>
        <dbReference type="RuleBase" id="RU003862"/>
    </source>
</evidence>
<name>A0A1M6LE90_9BACT</name>
<comment type="pathway">
    <text evidence="7">Amino-acid biosynthesis; L-methionine biosynthesis via de novo pathway.</text>
</comment>
<dbReference type="GO" id="GO:0009086">
    <property type="term" value="P:methionine biosynthetic process"/>
    <property type="evidence" value="ECO:0007669"/>
    <property type="project" value="TreeGrafter"/>
</dbReference>
<evidence type="ECO:0000256" key="1">
    <source>
        <dbReference type="ARBA" id="ARBA00001974"/>
    </source>
</evidence>
<evidence type="ECO:0000256" key="7">
    <source>
        <dbReference type="ARBA" id="ARBA00034478"/>
    </source>
</evidence>
<comment type="pathway">
    <text evidence="2 9">One-carbon metabolism; tetrahydrofolate interconversion.</text>
</comment>
<dbReference type="GO" id="GO:0071949">
    <property type="term" value="F:FAD binding"/>
    <property type="evidence" value="ECO:0007669"/>
    <property type="project" value="TreeGrafter"/>
</dbReference>
<reference evidence="11" key="1">
    <citation type="submission" date="2016-11" db="EMBL/GenBank/DDBJ databases">
        <authorList>
            <person name="Varghese N."/>
            <person name="Submissions S."/>
        </authorList>
    </citation>
    <scope>NUCLEOTIDE SEQUENCE [LARGE SCALE GENOMIC DNA]</scope>
    <source>
        <strain evidence="11">DSM 16219</strain>
    </source>
</reference>
<accession>A0A1M6LE90</accession>
<dbReference type="CDD" id="cd00537">
    <property type="entry name" value="MTHFR"/>
    <property type="match status" value="1"/>
</dbReference>
<dbReference type="GO" id="GO:0035999">
    <property type="term" value="P:tetrahydrofolate interconversion"/>
    <property type="evidence" value="ECO:0007669"/>
    <property type="project" value="UniProtKB-UniPathway"/>
</dbReference>
<dbReference type="UniPathway" id="UPA00193"/>
<evidence type="ECO:0000256" key="6">
    <source>
        <dbReference type="ARBA" id="ARBA00023002"/>
    </source>
</evidence>
<evidence type="ECO:0000256" key="4">
    <source>
        <dbReference type="ARBA" id="ARBA00022630"/>
    </source>
</evidence>
<dbReference type="PANTHER" id="PTHR45754:SF3">
    <property type="entry name" value="METHYLENETETRAHYDROFOLATE REDUCTASE (NADPH)"/>
    <property type="match status" value="1"/>
</dbReference>
<evidence type="ECO:0000256" key="2">
    <source>
        <dbReference type="ARBA" id="ARBA00004777"/>
    </source>
</evidence>
<comment type="catalytic activity">
    <reaction evidence="8">
        <text>(6S)-5-methyl-5,6,7,8-tetrahydrofolate + NAD(+) = (6R)-5,10-methylene-5,6,7,8-tetrahydrofolate + NADH + H(+)</text>
        <dbReference type="Rhea" id="RHEA:19821"/>
        <dbReference type="ChEBI" id="CHEBI:15378"/>
        <dbReference type="ChEBI" id="CHEBI:15636"/>
        <dbReference type="ChEBI" id="CHEBI:18608"/>
        <dbReference type="ChEBI" id="CHEBI:57540"/>
        <dbReference type="ChEBI" id="CHEBI:57945"/>
        <dbReference type="EC" id="1.5.1.54"/>
    </reaction>
    <physiologicalReaction direction="right-to-left" evidence="8">
        <dbReference type="Rhea" id="RHEA:19823"/>
    </physiologicalReaction>
</comment>
<dbReference type="InterPro" id="IPR029041">
    <property type="entry name" value="FAD-linked_oxidoreductase-like"/>
</dbReference>
<dbReference type="STRING" id="1121393.SAMN02745216_02113"/>
<protein>
    <recommendedName>
        <fullName evidence="9">Methylenetetrahydrofolate reductase</fullName>
    </recommendedName>
</protein>
<dbReference type="OrthoDB" id="5428919at2"/>
<keyword evidence="11" id="KW-1185">Reference proteome</keyword>
<dbReference type="InterPro" id="IPR003171">
    <property type="entry name" value="Mehydrof_redctse-like"/>
</dbReference>
<dbReference type="AlphaFoldDB" id="A0A1M6LE90"/>
<evidence type="ECO:0000313" key="10">
    <source>
        <dbReference type="EMBL" id="SHJ69530.1"/>
    </source>
</evidence>
<gene>
    <name evidence="10" type="ORF">SAMN02745216_02113</name>
</gene>
<keyword evidence="4 9" id="KW-0285">Flavoprotein</keyword>
<dbReference type="PANTHER" id="PTHR45754">
    <property type="entry name" value="METHYLENETETRAHYDROFOLATE REDUCTASE"/>
    <property type="match status" value="1"/>
</dbReference>
<dbReference type="EMBL" id="FQZU01000010">
    <property type="protein sequence ID" value="SHJ69530.1"/>
    <property type="molecule type" value="Genomic_DNA"/>
</dbReference>
<keyword evidence="5 9" id="KW-0274">FAD</keyword>
<comment type="cofactor">
    <cofactor evidence="1 9">
        <name>FAD</name>
        <dbReference type="ChEBI" id="CHEBI:57692"/>
    </cofactor>
</comment>
<dbReference type="Gene3D" id="3.20.20.220">
    <property type="match status" value="1"/>
</dbReference>
<dbReference type="SUPFAM" id="SSF51730">
    <property type="entry name" value="FAD-linked oxidoreductase"/>
    <property type="match status" value="1"/>
</dbReference>
<dbReference type="Pfam" id="PF02219">
    <property type="entry name" value="MTHFR"/>
    <property type="match status" value="1"/>
</dbReference>
<dbReference type="Proteomes" id="UP000183994">
    <property type="component" value="Unassembled WGS sequence"/>
</dbReference>
<sequence length="295" mass="31929">MASKFKQALDQGKFVVTSEVAPPKGVNLEKMAHHIELLKDKVDAMNVTDHQSSVMRFPSLGAALMVKEMGGEPILQMTCRDRNRLALQADLLFAHQRGINNVLCLTGDSVVLGDHKTAKGVFDLDSSQLVAAVRKLEKGKDMAGNDLDGAVSFCAGAIVTPEANPIQPQLIKFEKKIEAGAEFIQTQAVYDLENFKNFMEYARQFPVKVLAGIILLTSAPMARFMNKNVAGVTVPQEFIDEMASAPKGGAIQKGIQIAGRQIKQIVDENICDGVHIMAIGKEELVPDIMAAGGLL</sequence>
<comment type="similarity">
    <text evidence="3 9">Belongs to the methylenetetrahydrofolate reductase family.</text>
</comment>
<dbReference type="GO" id="GO:0005829">
    <property type="term" value="C:cytosol"/>
    <property type="evidence" value="ECO:0007669"/>
    <property type="project" value="TreeGrafter"/>
</dbReference>
<evidence type="ECO:0000256" key="5">
    <source>
        <dbReference type="ARBA" id="ARBA00022827"/>
    </source>
</evidence>
<dbReference type="GO" id="GO:0106312">
    <property type="term" value="F:methylenetetrahydrofolate reductase (NADH) activity"/>
    <property type="evidence" value="ECO:0007669"/>
    <property type="project" value="UniProtKB-EC"/>
</dbReference>
<evidence type="ECO:0000313" key="11">
    <source>
        <dbReference type="Proteomes" id="UP000183994"/>
    </source>
</evidence>